<dbReference type="SUPFAM" id="SSF47413">
    <property type="entry name" value="lambda repressor-like DNA-binding domains"/>
    <property type="match status" value="1"/>
</dbReference>
<keyword evidence="1" id="KW-0238">DNA-binding</keyword>
<dbReference type="GO" id="GO:0003700">
    <property type="term" value="F:DNA-binding transcription factor activity"/>
    <property type="evidence" value="ECO:0007669"/>
    <property type="project" value="TreeGrafter"/>
</dbReference>
<accession>A0A9D2UYA9</accession>
<proteinExistence type="predicted"/>
<comment type="caution">
    <text evidence="3">The sequence shown here is derived from an EMBL/GenBank/DDBJ whole genome shotgun (WGS) entry which is preliminary data.</text>
</comment>
<dbReference type="CDD" id="cd00093">
    <property type="entry name" value="HTH_XRE"/>
    <property type="match status" value="1"/>
</dbReference>
<dbReference type="Pfam" id="PF01381">
    <property type="entry name" value="HTH_3"/>
    <property type="match status" value="1"/>
</dbReference>
<reference evidence="3" key="2">
    <citation type="submission" date="2021-09" db="EMBL/GenBank/DDBJ databases">
        <authorList>
            <person name="Gilroy R."/>
        </authorList>
    </citation>
    <scope>NUCLEOTIDE SEQUENCE</scope>
    <source>
        <strain evidence="3">ChiGjej6B6-11269</strain>
    </source>
</reference>
<evidence type="ECO:0000313" key="3">
    <source>
        <dbReference type="EMBL" id="HJF66125.1"/>
    </source>
</evidence>
<protein>
    <submittedName>
        <fullName evidence="3">Helix-turn-helix domain-containing protein</fullName>
    </submittedName>
</protein>
<evidence type="ECO:0000313" key="4">
    <source>
        <dbReference type="Proteomes" id="UP000786989"/>
    </source>
</evidence>
<dbReference type="EMBL" id="DYWI01000163">
    <property type="protein sequence ID" value="HJF66125.1"/>
    <property type="molecule type" value="Genomic_DNA"/>
</dbReference>
<dbReference type="GO" id="GO:0003677">
    <property type="term" value="F:DNA binding"/>
    <property type="evidence" value="ECO:0007669"/>
    <property type="project" value="UniProtKB-KW"/>
</dbReference>
<dbReference type="AlphaFoldDB" id="A0A9D2UYA9"/>
<dbReference type="PANTHER" id="PTHR46797">
    <property type="entry name" value="HTH-TYPE TRANSCRIPTIONAL REGULATOR"/>
    <property type="match status" value="1"/>
</dbReference>
<dbReference type="GO" id="GO:0005829">
    <property type="term" value="C:cytosol"/>
    <property type="evidence" value="ECO:0007669"/>
    <property type="project" value="TreeGrafter"/>
</dbReference>
<evidence type="ECO:0000256" key="1">
    <source>
        <dbReference type="ARBA" id="ARBA00023125"/>
    </source>
</evidence>
<dbReference type="Proteomes" id="UP000786989">
    <property type="component" value="Unassembled WGS sequence"/>
</dbReference>
<reference evidence="3" key="1">
    <citation type="journal article" date="2021" name="PeerJ">
        <title>Extensive microbial diversity within the chicken gut microbiome revealed by metagenomics and culture.</title>
        <authorList>
            <person name="Gilroy R."/>
            <person name="Ravi A."/>
            <person name="Getino M."/>
            <person name="Pursley I."/>
            <person name="Horton D.L."/>
            <person name="Alikhan N.F."/>
            <person name="Baker D."/>
            <person name="Gharbi K."/>
            <person name="Hall N."/>
            <person name="Watson M."/>
            <person name="Adriaenssens E.M."/>
            <person name="Foster-Nyarko E."/>
            <person name="Jarju S."/>
            <person name="Secka A."/>
            <person name="Antonio M."/>
            <person name="Oren A."/>
            <person name="Chaudhuri R.R."/>
            <person name="La Ragione R."/>
            <person name="Hildebrand F."/>
            <person name="Pallen M.J."/>
        </authorList>
    </citation>
    <scope>NUCLEOTIDE SEQUENCE</scope>
    <source>
        <strain evidence="3">ChiGjej6B6-11269</strain>
    </source>
</reference>
<sequence length="61" mass="6758">MGINVRRLRKSKGLSQREFGMMVGVDYSYISHIENGTANPSVDLLSKIAEGLDVEVSDLFL</sequence>
<dbReference type="Gene3D" id="1.10.260.40">
    <property type="entry name" value="lambda repressor-like DNA-binding domains"/>
    <property type="match status" value="1"/>
</dbReference>
<feature type="domain" description="HTH cro/C1-type" evidence="2">
    <location>
        <begin position="5"/>
        <end position="59"/>
    </location>
</feature>
<dbReference type="PROSITE" id="PS50943">
    <property type="entry name" value="HTH_CROC1"/>
    <property type="match status" value="1"/>
</dbReference>
<dbReference type="InterPro" id="IPR001387">
    <property type="entry name" value="Cro/C1-type_HTH"/>
</dbReference>
<evidence type="ECO:0000259" key="2">
    <source>
        <dbReference type="PROSITE" id="PS50943"/>
    </source>
</evidence>
<name>A0A9D2UYA9_9ACTN</name>
<dbReference type="PANTHER" id="PTHR46797:SF1">
    <property type="entry name" value="METHYLPHOSPHONATE SYNTHASE"/>
    <property type="match status" value="1"/>
</dbReference>
<gene>
    <name evidence="3" type="ORF">K8U77_08455</name>
</gene>
<organism evidence="3 4">
    <name type="scientific">Slackia equolifaciens</name>
    <dbReference type="NCBI Taxonomy" id="498718"/>
    <lineage>
        <taxon>Bacteria</taxon>
        <taxon>Bacillati</taxon>
        <taxon>Actinomycetota</taxon>
        <taxon>Coriobacteriia</taxon>
        <taxon>Eggerthellales</taxon>
        <taxon>Eggerthellaceae</taxon>
        <taxon>Slackia</taxon>
    </lineage>
</organism>
<dbReference type="InterPro" id="IPR050807">
    <property type="entry name" value="TransReg_Diox_bact_type"/>
</dbReference>
<dbReference type="SMART" id="SM00530">
    <property type="entry name" value="HTH_XRE"/>
    <property type="match status" value="1"/>
</dbReference>
<dbReference type="InterPro" id="IPR010982">
    <property type="entry name" value="Lambda_DNA-bd_dom_sf"/>
</dbReference>